<dbReference type="Pfam" id="PF02643">
    <property type="entry name" value="DUF192"/>
    <property type="match status" value="1"/>
</dbReference>
<dbReference type="InterPro" id="IPR038695">
    <property type="entry name" value="Saro_0823-like_sf"/>
</dbReference>
<dbReference type="Proteomes" id="UP000248857">
    <property type="component" value="Unassembled WGS sequence"/>
</dbReference>
<organism evidence="2 3">
    <name type="scientific">Acaryochloris thomasi RCC1774</name>
    <dbReference type="NCBI Taxonomy" id="1764569"/>
    <lineage>
        <taxon>Bacteria</taxon>
        <taxon>Bacillati</taxon>
        <taxon>Cyanobacteriota</taxon>
        <taxon>Cyanophyceae</taxon>
        <taxon>Acaryochloridales</taxon>
        <taxon>Acaryochloridaceae</taxon>
        <taxon>Acaryochloris</taxon>
        <taxon>Acaryochloris thomasi</taxon>
    </lineage>
</organism>
<dbReference type="EMBL" id="PQWO01000003">
    <property type="protein sequence ID" value="PZD74348.1"/>
    <property type="molecule type" value="Genomic_DNA"/>
</dbReference>
<evidence type="ECO:0000313" key="2">
    <source>
        <dbReference type="EMBL" id="PZD74348.1"/>
    </source>
</evidence>
<feature type="signal peptide" evidence="1">
    <location>
        <begin position="1"/>
        <end position="30"/>
    </location>
</feature>
<dbReference type="Gene3D" id="2.60.120.1140">
    <property type="entry name" value="Protein of unknown function DUF192"/>
    <property type="match status" value="1"/>
</dbReference>
<reference evidence="2 3" key="1">
    <citation type="journal article" date="2018" name="Sci. Rep.">
        <title>A novel species of the marine cyanobacterium Acaryochloris with a unique pigment content and lifestyle.</title>
        <authorList>
            <person name="Partensky F."/>
            <person name="Six C."/>
            <person name="Ratin M."/>
            <person name="Garczarek L."/>
            <person name="Vaulot D."/>
            <person name="Probert I."/>
            <person name="Calteau A."/>
            <person name="Gourvil P."/>
            <person name="Marie D."/>
            <person name="Grebert T."/>
            <person name="Bouchier C."/>
            <person name="Le Panse S."/>
            <person name="Gachenot M."/>
            <person name="Rodriguez F."/>
            <person name="Garrido J.L."/>
        </authorList>
    </citation>
    <scope>NUCLEOTIDE SEQUENCE [LARGE SCALE GENOMIC DNA]</scope>
    <source>
        <strain evidence="2 3">RCC1774</strain>
    </source>
</reference>
<dbReference type="AlphaFoldDB" id="A0A2W1JM05"/>
<accession>A0A2W1JM05</accession>
<keyword evidence="1" id="KW-0732">Signal</keyword>
<name>A0A2W1JM05_9CYAN</name>
<evidence type="ECO:0000256" key="1">
    <source>
        <dbReference type="SAM" id="SignalP"/>
    </source>
</evidence>
<dbReference type="PANTHER" id="PTHR37953">
    <property type="entry name" value="UPF0127 PROTEIN MJ1496"/>
    <property type="match status" value="1"/>
</dbReference>
<evidence type="ECO:0000313" key="3">
    <source>
        <dbReference type="Proteomes" id="UP000248857"/>
    </source>
</evidence>
<sequence>MFYVKLKRLWPVSVAVSGLLLLGCQSLSNALPDVPAESAGQFLPITAQAVMADQMIELEVARTGQQQATGLMHREPLPDNRGMLFPFPSARKVGFWMKNVPVPLDMVFLHQGQVVGIQNSAPPCTNRPCPVYGPQVPVDQVIELRAGRANELGLQVGDSVAVKDLEAQATP</sequence>
<dbReference type="InterPro" id="IPR003795">
    <property type="entry name" value="DUF192"/>
</dbReference>
<gene>
    <name evidence="2" type="ORF">C1752_01141</name>
</gene>
<dbReference type="OrthoDB" id="9808290at2"/>
<keyword evidence="3" id="KW-1185">Reference proteome</keyword>
<protein>
    <recommendedName>
        <fullName evidence="4">DUF192 domain-containing protein</fullName>
    </recommendedName>
</protein>
<dbReference type="PANTHER" id="PTHR37953:SF1">
    <property type="entry name" value="UPF0127 PROTEIN MJ1496"/>
    <property type="match status" value="1"/>
</dbReference>
<proteinExistence type="predicted"/>
<dbReference type="RefSeq" id="WP_110985126.1">
    <property type="nucleotide sequence ID" value="NZ_CAWNWM010000003.1"/>
</dbReference>
<comment type="caution">
    <text evidence="2">The sequence shown here is derived from an EMBL/GenBank/DDBJ whole genome shotgun (WGS) entry which is preliminary data.</text>
</comment>
<feature type="chain" id="PRO_5016149130" description="DUF192 domain-containing protein" evidence="1">
    <location>
        <begin position="31"/>
        <end position="171"/>
    </location>
</feature>
<dbReference type="PROSITE" id="PS51257">
    <property type="entry name" value="PROKAR_LIPOPROTEIN"/>
    <property type="match status" value="1"/>
</dbReference>
<evidence type="ECO:0008006" key="4">
    <source>
        <dbReference type="Google" id="ProtNLM"/>
    </source>
</evidence>